<dbReference type="Proteomes" id="UP000189810">
    <property type="component" value="Chromosome I"/>
</dbReference>
<feature type="active site" description="Proton acceptor" evidence="3">
    <location>
        <position position="179"/>
    </location>
</feature>
<dbReference type="SUPFAM" id="SSF53383">
    <property type="entry name" value="PLP-dependent transferases"/>
    <property type="match status" value="1"/>
</dbReference>
<proteinExistence type="inferred from homology"/>
<dbReference type="Pfam" id="PF01041">
    <property type="entry name" value="DegT_DnrJ_EryC1"/>
    <property type="match status" value="1"/>
</dbReference>
<comment type="similarity">
    <text evidence="2 5">Belongs to the DegT/DnrJ/EryC1 family.</text>
</comment>
<dbReference type="AlphaFoldDB" id="A0A1M6Q6F9"/>
<keyword evidence="1 4" id="KW-0663">Pyridoxal phosphate</keyword>
<keyword evidence="7" id="KW-1185">Reference proteome</keyword>
<dbReference type="STRING" id="381751.SAMN05444391_0099"/>
<evidence type="ECO:0000313" key="7">
    <source>
        <dbReference type="Proteomes" id="UP000189810"/>
    </source>
</evidence>
<dbReference type="CDD" id="cd00616">
    <property type="entry name" value="AHBA_syn"/>
    <property type="match status" value="1"/>
</dbReference>
<dbReference type="OrthoDB" id="9810913at2"/>
<dbReference type="InterPro" id="IPR000653">
    <property type="entry name" value="DegT/StrS_aminotransferase"/>
</dbReference>
<evidence type="ECO:0000256" key="2">
    <source>
        <dbReference type="ARBA" id="ARBA00037999"/>
    </source>
</evidence>
<dbReference type="GO" id="GO:0030170">
    <property type="term" value="F:pyridoxal phosphate binding"/>
    <property type="evidence" value="ECO:0007669"/>
    <property type="project" value="TreeGrafter"/>
</dbReference>
<dbReference type="GO" id="GO:0000271">
    <property type="term" value="P:polysaccharide biosynthetic process"/>
    <property type="evidence" value="ECO:0007669"/>
    <property type="project" value="TreeGrafter"/>
</dbReference>
<dbReference type="Gene3D" id="3.40.640.10">
    <property type="entry name" value="Type I PLP-dependent aspartate aminotransferase-like (Major domain)"/>
    <property type="match status" value="1"/>
</dbReference>
<feature type="modified residue" description="N6-(pyridoxal phosphate)lysine" evidence="4">
    <location>
        <position position="179"/>
    </location>
</feature>
<dbReference type="PANTHER" id="PTHR30244">
    <property type="entry name" value="TRANSAMINASE"/>
    <property type="match status" value="1"/>
</dbReference>
<reference evidence="6 7" key="1">
    <citation type="submission" date="2016-11" db="EMBL/GenBank/DDBJ databases">
        <authorList>
            <person name="Jaros S."/>
            <person name="Januszkiewicz K."/>
            <person name="Wedrychowicz H."/>
        </authorList>
    </citation>
    <scope>NUCLEOTIDE SEQUENCE [LARGE SCALE GENOMIC DNA]</scope>
    <source>
        <strain evidence="6 7">DSM 19557</strain>
    </source>
</reference>
<dbReference type="RefSeq" id="WP_079653310.1">
    <property type="nucleotide sequence ID" value="NZ_LT670846.1"/>
</dbReference>
<evidence type="ECO:0000256" key="3">
    <source>
        <dbReference type="PIRSR" id="PIRSR000390-1"/>
    </source>
</evidence>
<dbReference type="PIRSF" id="PIRSF000390">
    <property type="entry name" value="PLP_StrS"/>
    <property type="match status" value="1"/>
</dbReference>
<accession>A0A1M6Q6F9</accession>
<dbReference type="InterPro" id="IPR015424">
    <property type="entry name" value="PyrdxlP-dep_Trfase"/>
</dbReference>
<organism evidence="6 7">
    <name type="scientific">Thermocrinis minervae</name>
    <dbReference type="NCBI Taxonomy" id="381751"/>
    <lineage>
        <taxon>Bacteria</taxon>
        <taxon>Pseudomonadati</taxon>
        <taxon>Aquificota</taxon>
        <taxon>Aquificia</taxon>
        <taxon>Aquificales</taxon>
        <taxon>Aquificaceae</taxon>
        <taxon>Thermocrinis</taxon>
    </lineage>
</organism>
<dbReference type="GO" id="GO:0008483">
    <property type="term" value="F:transaminase activity"/>
    <property type="evidence" value="ECO:0007669"/>
    <property type="project" value="TreeGrafter"/>
</dbReference>
<sequence>MINIIEPRFFEEEKQALLEILESRQITRGKWTQRFQEEFASYLGVEHVYSVCSGTVALFIALKALGVEGQRVVVPALSFMATIDAVLLAGGIPVVVDVDEYYTMDPGQLEDAVKRYRPKVAIAVHLYGQTADMESIMYLSEKYGFYVLEDAAQAHGAEFKGKKAGSIGHMAAFSFYASKNVPMGEGGAIAVKDEKLANEVKKWIDFGEHPAFNVRITEFQAAIGSIQLKYLDERNKARRAWAQIYNQAFKNHFAVPTEREGAYHVYHLYTLRHPERDKIIQDLKRAGIDSRVYYTYLLSELRNAEHLPLDRAEKFRREVFSIPVHPYLTEEQVDYIIQSVLATVEVSAG</sequence>
<dbReference type="EMBL" id="LT670846">
    <property type="protein sequence ID" value="SHK15869.1"/>
    <property type="molecule type" value="Genomic_DNA"/>
</dbReference>
<dbReference type="PANTHER" id="PTHR30244:SF36">
    <property type="entry name" value="3-OXO-GLUCOSE-6-PHOSPHATE:GLUTAMATE AMINOTRANSFERASE"/>
    <property type="match status" value="1"/>
</dbReference>
<dbReference type="InterPro" id="IPR015422">
    <property type="entry name" value="PyrdxlP-dep_Trfase_small"/>
</dbReference>
<evidence type="ECO:0000256" key="1">
    <source>
        <dbReference type="ARBA" id="ARBA00022898"/>
    </source>
</evidence>
<protein>
    <submittedName>
        <fullName evidence="6">dTDP-4-amino-4,6-dideoxygalactose transaminase</fullName>
    </submittedName>
</protein>
<dbReference type="InterPro" id="IPR015421">
    <property type="entry name" value="PyrdxlP-dep_Trfase_major"/>
</dbReference>
<evidence type="ECO:0000256" key="4">
    <source>
        <dbReference type="PIRSR" id="PIRSR000390-2"/>
    </source>
</evidence>
<name>A0A1M6Q6F9_9AQUI</name>
<evidence type="ECO:0000256" key="5">
    <source>
        <dbReference type="RuleBase" id="RU004508"/>
    </source>
</evidence>
<gene>
    <name evidence="6" type="ORF">SAMN05444391_0099</name>
</gene>
<dbReference type="Gene3D" id="3.90.1150.10">
    <property type="entry name" value="Aspartate Aminotransferase, domain 1"/>
    <property type="match status" value="1"/>
</dbReference>
<evidence type="ECO:0000313" key="6">
    <source>
        <dbReference type="EMBL" id="SHK15869.1"/>
    </source>
</evidence>